<dbReference type="PANTHER" id="PTHR38455:SF1">
    <property type="entry name" value="DUF951 DOMAIN-CONTAINING PROTEIN"/>
    <property type="match status" value="1"/>
</dbReference>
<accession>A0ABV4DVK4</accession>
<dbReference type="PIRSF" id="PIRSF037263">
    <property type="entry name" value="DUF951_bac"/>
    <property type="match status" value="1"/>
</dbReference>
<gene>
    <name evidence="1" type="ORF">AB8S09_06405</name>
</gene>
<dbReference type="Pfam" id="PF06107">
    <property type="entry name" value="DUF951"/>
    <property type="match status" value="1"/>
</dbReference>
<protein>
    <submittedName>
        <fullName evidence="1">DUF951 domain-containing protein</fullName>
    </submittedName>
</protein>
<dbReference type="PANTHER" id="PTHR38455">
    <property type="entry name" value="HYPOTHETICAL CYTOSOLIC PROTEIN"/>
    <property type="match status" value="1"/>
</dbReference>
<dbReference type="InterPro" id="IPR009296">
    <property type="entry name" value="DUF951"/>
</dbReference>
<organism evidence="1 2">
    <name type="scientific">Clostridium lapidicellarium</name>
    <dbReference type="NCBI Taxonomy" id="3240931"/>
    <lineage>
        <taxon>Bacteria</taxon>
        <taxon>Bacillati</taxon>
        <taxon>Bacillota</taxon>
        <taxon>Clostridia</taxon>
        <taxon>Eubacteriales</taxon>
        <taxon>Clostridiaceae</taxon>
        <taxon>Clostridium</taxon>
    </lineage>
</organism>
<evidence type="ECO:0000313" key="2">
    <source>
        <dbReference type="Proteomes" id="UP001565220"/>
    </source>
</evidence>
<reference evidence="1 2" key="1">
    <citation type="submission" date="2024-08" db="EMBL/GenBank/DDBJ databases">
        <title>Clostridium lapicellarii sp. nov., and Clostridium renhuaiense sp. nov., two species isolated from the mud in a fermentation cellar used for producing sauce-flavour Chinese liquors.</title>
        <authorList>
            <person name="Yang F."/>
            <person name="Wang H."/>
            <person name="Chen L.Q."/>
            <person name="Zhou N."/>
            <person name="Lu J.J."/>
            <person name="Pu X.X."/>
            <person name="Wan B."/>
            <person name="Wang L."/>
            <person name="Liu S.J."/>
        </authorList>
    </citation>
    <scope>NUCLEOTIDE SEQUENCE [LARGE SCALE GENOMIC DNA]</scope>
    <source>
        <strain evidence="1 2">MT-113</strain>
    </source>
</reference>
<dbReference type="EMBL" id="JBGFFE010000006">
    <property type="protein sequence ID" value="MEY8763270.1"/>
    <property type="molecule type" value="Genomic_DNA"/>
</dbReference>
<proteinExistence type="predicted"/>
<comment type="caution">
    <text evidence="1">The sequence shown here is derived from an EMBL/GenBank/DDBJ whole genome shotgun (WGS) entry which is preliminary data.</text>
</comment>
<sequence>MKKVFYIGDIVEMKKSHPCGSNKWEIIRLGADIKIKCCGCGRIVMLPRSKFTRNVKKILRQDSDNSDDGEKAHSTN</sequence>
<dbReference type="RefSeq" id="WP_369868699.1">
    <property type="nucleotide sequence ID" value="NZ_JBGFFE010000006.1"/>
</dbReference>
<keyword evidence="2" id="KW-1185">Reference proteome</keyword>
<dbReference type="Proteomes" id="UP001565220">
    <property type="component" value="Unassembled WGS sequence"/>
</dbReference>
<evidence type="ECO:0000313" key="1">
    <source>
        <dbReference type="EMBL" id="MEY8763270.1"/>
    </source>
</evidence>
<name>A0ABV4DVK4_9CLOT</name>